<keyword evidence="2" id="KW-0472">Membrane</keyword>
<keyword evidence="1" id="KW-0175">Coiled coil</keyword>
<evidence type="ECO:0000256" key="1">
    <source>
        <dbReference type="SAM" id="Coils"/>
    </source>
</evidence>
<sequence length="661" mass="74847">MEALLIYIAKAAGLMAVFYLAYYFLLRKETFFSSNRTFLLGGLITSAIMPLLVFTKTVWVEPAPSVYKSVSLDELMLMQKAIAQPPKENPVDWLAVVATLYATGIIFFCIKFIIELLAVRRLLKGHVVIKNNGYKYIDSEKVESPFSFFNYIVYNSGKLSEAELQSIISHERVHSTQKHSIDMIISQLFCIAFWFNPFAWLYRKAVAQNLEFIADAEAAKEIKDITTYQKTLLKITVQPKGTAIINHFYQSLIKKRIVMLNREQSKKRNTWKFAVVLPALAAFMFTFQLQVQAQVKEQETDINEEKPITISSAELGIDKNSDEAKLETDRNYLMQTFGAEVEFSGIKRNGKGEITAIKVTVKTQDSDAKYEVSGDEAIKPFTLHIEKDKDAPAIAYFGSQLKNGAVKAKQLKIYNNTPLPPVPPSVNFPAPPAAPVNGWSVNDIKIDNEDMLIVINGQKQEKGEKINLPLNQDISTVKILDKKEAKKKYGRDGKKGAVEITTKPTRVAGVDFISHAGPNGYLNGGMNTYMSQQPANNSNIRSFTFSTSGEISSEELSRLAADKTYILQNLDIPEIKAADLSDIYIEDFGKLKNDKQQIENNERFFISGKAEMDEARKDLEEARKDLEHAREVLKAEREKIAEERKKMMEERKKEFEKNKKQ</sequence>
<evidence type="ECO:0000313" key="4">
    <source>
        <dbReference type="EMBL" id="MFL9843523.1"/>
    </source>
</evidence>
<name>A0ABW8YTB4_9FLAO</name>
<feature type="coiled-coil region" evidence="1">
    <location>
        <begin position="605"/>
        <end position="658"/>
    </location>
</feature>
<protein>
    <submittedName>
        <fullName evidence="4">M56 family metallopeptidase</fullName>
    </submittedName>
</protein>
<accession>A0ABW8YTB4</accession>
<dbReference type="Proteomes" id="UP001629156">
    <property type="component" value="Unassembled WGS sequence"/>
</dbReference>
<reference evidence="4 5" key="1">
    <citation type="submission" date="2024-06" db="EMBL/GenBank/DDBJ databases">
        <authorList>
            <person name="Kaempfer P."/>
            <person name="Viver T."/>
        </authorList>
    </citation>
    <scope>NUCLEOTIDE SEQUENCE [LARGE SCALE GENOMIC DNA]</scope>
    <source>
        <strain evidence="4 5">ST-119</strain>
    </source>
</reference>
<dbReference type="PANTHER" id="PTHR34978">
    <property type="entry name" value="POSSIBLE SENSOR-TRANSDUCER PROTEIN BLAR"/>
    <property type="match status" value="1"/>
</dbReference>
<organism evidence="4 5">
    <name type="scientific">Flavobacterium rhizosphaerae</name>
    <dbReference type="NCBI Taxonomy" id="3163298"/>
    <lineage>
        <taxon>Bacteria</taxon>
        <taxon>Pseudomonadati</taxon>
        <taxon>Bacteroidota</taxon>
        <taxon>Flavobacteriia</taxon>
        <taxon>Flavobacteriales</taxon>
        <taxon>Flavobacteriaceae</taxon>
        <taxon>Flavobacterium</taxon>
    </lineage>
</organism>
<dbReference type="InterPro" id="IPR052173">
    <property type="entry name" value="Beta-lactam_resp_regulator"/>
</dbReference>
<keyword evidence="2" id="KW-1133">Transmembrane helix</keyword>
<comment type="caution">
    <text evidence="4">The sequence shown here is derived from an EMBL/GenBank/DDBJ whole genome shotgun (WGS) entry which is preliminary data.</text>
</comment>
<gene>
    <name evidence="4" type="ORF">ABS766_03725</name>
</gene>
<dbReference type="InterPro" id="IPR008756">
    <property type="entry name" value="Peptidase_M56"/>
</dbReference>
<keyword evidence="5" id="KW-1185">Reference proteome</keyword>
<dbReference type="RefSeq" id="WP_408083777.1">
    <property type="nucleotide sequence ID" value="NZ_JBELPZ010000002.1"/>
</dbReference>
<feature type="domain" description="Peptidase M56" evidence="3">
    <location>
        <begin position="150"/>
        <end position="260"/>
    </location>
</feature>
<evidence type="ECO:0000259" key="3">
    <source>
        <dbReference type="Pfam" id="PF05569"/>
    </source>
</evidence>
<proteinExistence type="predicted"/>
<keyword evidence="2" id="KW-0812">Transmembrane</keyword>
<evidence type="ECO:0000313" key="5">
    <source>
        <dbReference type="Proteomes" id="UP001629156"/>
    </source>
</evidence>
<evidence type="ECO:0000256" key="2">
    <source>
        <dbReference type="SAM" id="Phobius"/>
    </source>
</evidence>
<feature type="transmembrane region" description="Helical" evidence="2">
    <location>
        <begin position="38"/>
        <end position="59"/>
    </location>
</feature>
<dbReference type="CDD" id="cd07341">
    <property type="entry name" value="M56_BlaR1_MecR1_like"/>
    <property type="match status" value="1"/>
</dbReference>
<feature type="transmembrane region" description="Helical" evidence="2">
    <location>
        <begin position="93"/>
        <end position="114"/>
    </location>
</feature>
<dbReference type="EMBL" id="JBELPZ010000002">
    <property type="protein sequence ID" value="MFL9843523.1"/>
    <property type="molecule type" value="Genomic_DNA"/>
</dbReference>
<dbReference type="PANTHER" id="PTHR34978:SF3">
    <property type="entry name" value="SLR0241 PROTEIN"/>
    <property type="match status" value="1"/>
</dbReference>
<feature type="transmembrane region" description="Helical" evidence="2">
    <location>
        <begin position="270"/>
        <end position="289"/>
    </location>
</feature>
<dbReference type="Pfam" id="PF05569">
    <property type="entry name" value="Peptidase_M56"/>
    <property type="match status" value="1"/>
</dbReference>
<feature type="transmembrane region" description="Helical" evidence="2">
    <location>
        <begin position="6"/>
        <end position="26"/>
    </location>
</feature>